<dbReference type="RefSeq" id="WP_050518120.1">
    <property type="nucleotide sequence ID" value="NZ_FOCO01000064.1"/>
</dbReference>
<dbReference type="EMBL" id="FOCO01000064">
    <property type="protein sequence ID" value="SEO22160.1"/>
    <property type="molecule type" value="Genomic_DNA"/>
</dbReference>
<protein>
    <submittedName>
        <fullName evidence="2">Glycosyl transferase, family 25</fullName>
    </submittedName>
</protein>
<evidence type="ECO:0000259" key="1">
    <source>
        <dbReference type="Pfam" id="PF01755"/>
    </source>
</evidence>
<dbReference type="InterPro" id="IPR029044">
    <property type="entry name" value="Nucleotide-diphossugar_trans"/>
</dbReference>
<proteinExistence type="predicted"/>
<keyword evidence="3" id="KW-1185">Reference proteome</keyword>
<evidence type="ECO:0000313" key="2">
    <source>
        <dbReference type="EMBL" id="SEO22160.1"/>
    </source>
</evidence>
<reference evidence="2 3" key="1">
    <citation type="submission" date="2016-10" db="EMBL/GenBank/DDBJ databases">
        <authorList>
            <person name="de Groot N.N."/>
        </authorList>
    </citation>
    <scope>NUCLEOTIDE SEQUENCE [LARGE SCALE GENOMIC DNA]</scope>
    <source>
        <strain evidence="2 3">CGMCC 1.10836</strain>
    </source>
</reference>
<dbReference type="CDD" id="cd06532">
    <property type="entry name" value="Glyco_transf_25"/>
    <property type="match status" value="1"/>
</dbReference>
<feature type="domain" description="Glycosyl transferase family 25" evidence="1">
    <location>
        <begin position="7"/>
        <end position="122"/>
    </location>
</feature>
<accession>A0A1H8MY03</accession>
<dbReference type="GO" id="GO:0016740">
    <property type="term" value="F:transferase activity"/>
    <property type="evidence" value="ECO:0007669"/>
    <property type="project" value="UniProtKB-KW"/>
</dbReference>
<dbReference type="Proteomes" id="UP000183002">
    <property type="component" value="Unassembled WGS sequence"/>
</dbReference>
<organism evidence="2 3">
    <name type="scientific">Pseudorhodobacter antarcticus</name>
    <dbReference type="NCBI Taxonomy" id="1077947"/>
    <lineage>
        <taxon>Bacteria</taxon>
        <taxon>Pseudomonadati</taxon>
        <taxon>Pseudomonadota</taxon>
        <taxon>Alphaproteobacteria</taxon>
        <taxon>Rhodobacterales</taxon>
        <taxon>Paracoccaceae</taxon>
        <taxon>Pseudorhodobacter</taxon>
    </lineage>
</organism>
<evidence type="ECO:0000313" key="3">
    <source>
        <dbReference type="Proteomes" id="UP000183002"/>
    </source>
</evidence>
<dbReference type="OrthoDB" id="259382at2"/>
<keyword evidence="2" id="KW-0808">Transferase</keyword>
<dbReference type="STRING" id="1077947.SAMN05216227_10643"/>
<gene>
    <name evidence="2" type="ORF">SAMN05216227_10643</name>
</gene>
<dbReference type="Pfam" id="PF01755">
    <property type="entry name" value="Glyco_transf_25"/>
    <property type="match status" value="1"/>
</dbReference>
<dbReference type="SUPFAM" id="SSF53448">
    <property type="entry name" value="Nucleotide-diphospho-sugar transferases"/>
    <property type="match status" value="1"/>
</dbReference>
<dbReference type="AlphaFoldDB" id="A0A1H8MY03"/>
<dbReference type="InterPro" id="IPR002654">
    <property type="entry name" value="Glyco_trans_25"/>
</dbReference>
<sequence>MHIKELPIWLINLPRDEGRRTSMEAQLAKMGLQWQVFEAVDGKEHEAELLSATDEAAYQRNMGSTLLPGHLGVYASHLAVWDKLVASKHEIALIVEDDVVFHDDFLVALASAISVSDHWDIVRFNAIRAKLPITQGTIGSYQLNAYVGPFTGNAAYLIKREVAERLLPGLRRQTRALDHELNRFFVHDFRLYGLEPFASHPDDGNVSTINGVDFGRVRKFKWYRRLPYYRLKAANYFRRFFYLARKRTLPGSKAQLKQRKD</sequence>
<name>A0A1H8MY03_9RHOB</name>